<dbReference type="Pfam" id="PF00026">
    <property type="entry name" value="Asp"/>
    <property type="match status" value="1"/>
</dbReference>
<evidence type="ECO:0000256" key="3">
    <source>
        <dbReference type="SAM" id="SignalP"/>
    </source>
</evidence>
<keyword evidence="6" id="KW-1185">Reference proteome</keyword>
<name>A0A6A6BZA2_ZASCE</name>
<dbReference type="InterPro" id="IPR001461">
    <property type="entry name" value="Aspartic_peptidase_A1"/>
</dbReference>
<feature type="signal peptide" evidence="3">
    <location>
        <begin position="1"/>
        <end position="16"/>
    </location>
</feature>
<dbReference type="CDD" id="cd05471">
    <property type="entry name" value="pepsin_like"/>
    <property type="match status" value="1"/>
</dbReference>
<dbReference type="AlphaFoldDB" id="A0A6A6BZA2"/>
<sequence length="388" mass="41985">MYTSILLSTLTAAASGASLPTGAISFALVRKGDYSAYLTKLKVGTPPQEEYLLVDTGSGTISFENPNNNVCSLESKPCAEYGTFDNTSSSTCHWISNDFGDGLIDFGSGSVLQDIVQIGDQNVGPLQFGYLDDYGFGVEQVAVPTATILGLALLCNKFDDSCYQSGYYLVPELYEKKKINRRSVSIYLGPEAPTVNNSEVILGSAYDKAKQGSTPFKLPMAYFNSETNSVNASAISSTINGDVTRLPLNPFNTTLIDTGNPLLTIPEPLWSQVMASLGNPNETHTSHVGGIYVDCKYRELPNTEKISYEFGGNPDNRIDVPLSQLVIDFNNGTCGADISNGYEISNGIGVLGDPFIRQTYLTFDFEDFTVTMAQARFTSDRDVVPFGN</sequence>
<keyword evidence="3" id="KW-0732">Signal</keyword>
<dbReference type="InterPro" id="IPR033121">
    <property type="entry name" value="PEPTIDASE_A1"/>
</dbReference>
<dbReference type="InterPro" id="IPR021109">
    <property type="entry name" value="Peptidase_aspartic_dom_sf"/>
</dbReference>
<dbReference type="GO" id="GO:0000324">
    <property type="term" value="C:fungal-type vacuole"/>
    <property type="evidence" value="ECO:0007669"/>
    <property type="project" value="TreeGrafter"/>
</dbReference>
<dbReference type="GeneID" id="54563298"/>
<dbReference type="PROSITE" id="PS51767">
    <property type="entry name" value="PEPTIDASE_A1"/>
    <property type="match status" value="1"/>
</dbReference>
<feature type="active site" evidence="2">
    <location>
        <position position="257"/>
    </location>
</feature>
<evidence type="ECO:0000259" key="4">
    <source>
        <dbReference type="PROSITE" id="PS51767"/>
    </source>
</evidence>
<evidence type="ECO:0000256" key="2">
    <source>
        <dbReference type="PIRSR" id="PIRSR601461-1"/>
    </source>
</evidence>
<feature type="domain" description="Peptidase A1" evidence="4">
    <location>
        <begin position="37"/>
        <end position="373"/>
    </location>
</feature>
<comment type="similarity">
    <text evidence="1">Belongs to the peptidase A1 family.</text>
</comment>
<dbReference type="Proteomes" id="UP000799537">
    <property type="component" value="Unassembled WGS sequence"/>
</dbReference>
<dbReference type="PANTHER" id="PTHR47966:SF51">
    <property type="entry name" value="BETA-SITE APP-CLEAVING ENZYME, ISOFORM A-RELATED"/>
    <property type="match status" value="1"/>
</dbReference>
<evidence type="ECO:0000256" key="1">
    <source>
        <dbReference type="ARBA" id="ARBA00007447"/>
    </source>
</evidence>
<dbReference type="EMBL" id="ML993647">
    <property type="protein sequence ID" value="KAF2158859.1"/>
    <property type="molecule type" value="Genomic_DNA"/>
</dbReference>
<evidence type="ECO:0000313" key="5">
    <source>
        <dbReference type="EMBL" id="KAF2158859.1"/>
    </source>
</evidence>
<reference evidence="5" key="1">
    <citation type="journal article" date="2020" name="Stud. Mycol.">
        <title>101 Dothideomycetes genomes: a test case for predicting lifestyles and emergence of pathogens.</title>
        <authorList>
            <person name="Haridas S."/>
            <person name="Albert R."/>
            <person name="Binder M."/>
            <person name="Bloem J."/>
            <person name="Labutti K."/>
            <person name="Salamov A."/>
            <person name="Andreopoulos B."/>
            <person name="Baker S."/>
            <person name="Barry K."/>
            <person name="Bills G."/>
            <person name="Bluhm B."/>
            <person name="Cannon C."/>
            <person name="Castanera R."/>
            <person name="Culley D."/>
            <person name="Daum C."/>
            <person name="Ezra D."/>
            <person name="Gonzalez J."/>
            <person name="Henrissat B."/>
            <person name="Kuo A."/>
            <person name="Liang C."/>
            <person name="Lipzen A."/>
            <person name="Lutzoni F."/>
            <person name="Magnuson J."/>
            <person name="Mondo S."/>
            <person name="Nolan M."/>
            <person name="Ohm R."/>
            <person name="Pangilinan J."/>
            <person name="Park H.-J."/>
            <person name="Ramirez L."/>
            <person name="Alfaro M."/>
            <person name="Sun H."/>
            <person name="Tritt A."/>
            <person name="Yoshinaga Y."/>
            <person name="Zwiers L.-H."/>
            <person name="Turgeon B."/>
            <person name="Goodwin S."/>
            <person name="Spatafora J."/>
            <person name="Crous P."/>
            <person name="Grigoriev I."/>
        </authorList>
    </citation>
    <scope>NUCLEOTIDE SEQUENCE</scope>
    <source>
        <strain evidence="5">ATCC 36951</strain>
    </source>
</reference>
<dbReference type="PRINTS" id="PR00792">
    <property type="entry name" value="PEPSIN"/>
</dbReference>
<dbReference type="OrthoDB" id="771136at2759"/>
<dbReference type="GO" id="GO:0004190">
    <property type="term" value="F:aspartic-type endopeptidase activity"/>
    <property type="evidence" value="ECO:0007669"/>
    <property type="project" value="InterPro"/>
</dbReference>
<feature type="chain" id="PRO_5025553516" description="Peptidase A1 domain-containing protein" evidence="3">
    <location>
        <begin position="17"/>
        <end position="388"/>
    </location>
</feature>
<accession>A0A6A6BZA2</accession>
<organism evidence="5 6">
    <name type="scientific">Zasmidium cellare ATCC 36951</name>
    <dbReference type="NCBI Taxonomy" id="1080233"/>
    <lineage>
        <taxon>Eukaryota</taxon>
        <taxon>Fungi</taxon>
        <taxon>Dikarya</taxon>
        <taxon>Ascomycota</taxon>
        <taxon>Pezizomycotina</taxon>
        <taxon>Dothideomycetes</taxon>
        <taxon>Dothideomycetidae</taxon>
        <taxon>Mycosphaerellales</taxon>
        <taxon>Mycosphaerellaceae</taxon>
        <taxon>Zasmidium</taxon>
    </lineage>
</organism>
<dbReference type="GO" id="GO:0006508">
    <property type="term" value="P:proteolysis"/>
    <property type="evidence" value="ECO:0007669"/>
    <property type="project" value="InterPro"/>
</dbReference>
<dbReference type="RefSeq" id="XP_033659748.1">
    <property type="nucleotide sequence ID" value="XM_033810026.1"/>
</dbReference>
<evidence type="ECO:0000313" key="6">
    <source>
        <dbReference type="Proteomes" id="UP000799537"/>
    </source>
</evidence>
<dbReference type="InterPro" id="IPR034164">
    <property type="entry name" value="Pepsin-like_dom"/>
</dbReference>
<protein>
    <recommendedName>
        <fullName evidence="4">Peptidase A1 domain-containing protein</fullName>
    </recommendedName>
</protein>
<dbReference type="Gene3D" id="2.40.70.10">
    <property type="entry name" value="Acid Proteases"/>
    <property type="match status" value="2"/>
</dbReference>
<dbReference type="PANTHER" id="PTHR47966">
    <property type="entry name" value="BETA-SITE APP-CLEAVING ENZYME, ISOFORM A-RELATED"/>
    <property type="match status" value="1"/>
</dbReference>
<proteinExistence type="inferred from homology"/>
<dbReference type="SUPFAM" id="SSF50630">
    <property type="entry name" value="Acid proteases"/>
    <property type="match status" value="1"/>
</dbReference>
<feature type="active site" evidence="2">
    <location>
        <position position="55"/>
    </location>
</feature>
<gene>
    <name evidence="5" type="ORF">M409DRAFT_30646</name>
</gene>